<reference evidence="2" key="1">
    <citation type="submission" date="2016-06" db="EMBL/GenBank/DDBJ databases">
        <title>Parallel loss of symbiosis genes in relatives of nitrogen-fixing non-legume Parasponia.</title>
        <authorList>
            <person name="Van Velzen R."/>
            <person name="Holmer R."/>
            <person name="Bu F."/>
            <person name="Rutten L."/>
            <person name="Van Zeijl A."/>
            <person name="Liu W."/>
            <person name="Santuari L."/>
            <person name="Cao Q."/>
            <person name="Sharma T."/>
            <person name="Shen D."/>
            <person name="Roswanjaya Y."/>
            <person name="Wardhani T."/>
            <person name="Kalhor M.S."/>
            <person name="Jansen J."/>
            <person name="Van den Hoogen J."/>
            <person name="Gungor B."/>
            <person name="Hartog M."/>
            <person name="Hontelez J."/>
            <person name="Verver J."/>
            <person name="Yang W.-C."/>
            <person name="Schijlen E."/>
            <person name="Repin R."/>
            <person name="Schilthuizen M."/>
            <person name="Schranz E."/>
            <person name="Heidstra R."/>
            <person name="Miyata K."/>
            <person name="Fedorova E."/>
            <person name="Kohlen W."/>
            <person name="Bisseling T."/>
            <person name="Smit S."/>
            <person name="Geurts R."/>
        </authorList>
    </citation>
    <scope>NUCLEOTIDE SEQUENCE [LARGE SCALE GENOMIC DNA]</scope>
    <source>
        <strain evidence="2">cv. RG33-2</strain>
    </source>
</reference>
<dbReference type="Proteomes" id="UP000237000">
    <property type="component" value="Unassembled WGS sequence"/>
</dbReference>
<proteinExistence type="predicted"/>
<dbReference type="AlphaFoldDB" id="A0A2P5C9Q0"/>
<comment type="caution">
    <text evidence="1">The sequence shown here is derived from an EMBL/GenBank/DDBJ whole genome shotgun (WGS) entry which is preliminary data.</text>
</comment>
<accession>A0A2P5C9Q0</accession>
<gene>
    <name evidence="1" type="ORF">TorRG33x02_293020</name>
</gene>
<name>A0A2P5C9Q0_TREOI</name>
<keyword evidence="2" id="KW-1185">Reference proteome</keyword>
<protein>
    <submittedName>
        <fullName evidence="1">Uncharacterized protein</fullName>
    </submittedName>
</protein>
<evidence type="ECO:0000313" key="1">
    <source>
        <dbReference type="EMBL" id="PON57714.1"/>
    </source>
</evidence>
<sequence length="64" mass="7045">MINVSDQIVDIPYNRVNVRVSLFPPNMPPDCTPGLTLIRLGLCPPFSLIPNPVLRFTANPLSSI</sequence>
<evidence type="ECO:0000313" key="2">
    <source>
        <dbReference type="Proteomes" id="UP000237000"/>
    </source>
</evidence>
<dbReference type="InParanoid" id="A0A2P5C9Q0"/>
<dbReference type="EMBL" id="JXTC01000394">
    <property type="protein sequence ID" value="PON57714.1"/>
    <property type="molecule type" value="Genomic_DNA"/>
</dbReference>
<organism evidence="1 2">
    <name type="scientific">Trema orientale</name>
    <name type="common">Charcoal tree</name>
    <name type="synonym">Celtis orientalis</name>
    <dbReference type="NCBI Taxonomy" id="63057"/>
    <lineage>
        <taxon>Eukaryota</taxon>
        <taxon>Viridiplantae</taxon>
        <taxon>Streptophyta</taxon>
        <taxon>Embryophyta</taxon>
        <taxon>Tracheophyta</taxon>
        <taxon>Spermatophyta</taxon>
        <taxon>Magnoliopsida</taxon>
        <taxon>eudicotyledons</taxon>
        <taxon>Gunneridae</taxon>
        <taxon>Pentapetalae</taxon>
        <taxon>rosids</taxon>
        <taxon>fabids</taxon>
        <taxon>Rosales</taxon>
        <taxon>Cannabaceae</taxon>
        <taxon>Trema</taxon>
    </lineage>
</organism>